<gene>
    <name evidence="2" type="ORF">BaRGS_00018806</name>
</gene>
<organism evidence="2 3">
    <name type="scientific">Batillaria attramentaria</name>
    <dbReference type="NCBI Taxonomy" id="370345"/>
    <lineage>
        <taxon>Eukaryota</taxon>
        <taxon>Metazoa</taxon>
        <taxon>Spiralia</taxon>
        <taxon>Lophotrochozoa</taxon>
        <taxon>Mollusca</taxon>
        <taxon>Gastropoda</taxon>
        <taxon>Caenogastropoda</taxon>
        <taxon>Sorbeoconcha</taxon>
        <taxon>Cerithioidea</taxon>
        <taxon>Batillariidae</taxon>
        <taxon>Batillaria</taxon>
    </lineage>
</organism>
<feature type="region of interest" description="Disordered" evidence="1">
    <location>
        <begin position="1"/>
        <end position="27"/>
    </location>
</feature>
<comment type="caution">
    <text evidence="2">The sequence shown here is derived from an EMBL/GenBank/DDBJ whole genome shotgun (WGS) entry which is preliminary data.</text>
</comment>
<evidence type="ECO:0000256" key="1">
    <source>
        <dbReference type="SAM" id="MobiDB-lite"/>
    </source>
</evidence>
<accession>A0ABD0KRL4</accession>
<sequence>MTSSSGGKRLLNSQTKPMKRGISSSPSPITACFLSADLFPSARKMGGSGPPLVITTPFHNGRLLPATLTMSFLPLGKWRLWSWSGQNRPSRFTCSRASSVNNR</sequence>
<proteinExistence type="predicted"/>
<name>A0ABD0KRL4_9CAEN</name>
<reference evidence="2 3" key="1">
    <citation type="journal article" date="2023" name="Sci. Data">
        <title>Genome assembly of the Korean intertidal mud-creeper Batillaria attramentaria.</title>
        <authorList>
            <person name="Patra A.K."/>
            <person name="Ho P.T."/>
            <person name="Jun S."/>
            <person name="Lee S.J."/>
            <person name="Kim Y."/>
            <person name="Won Y.J."/>
        </authorList>
    </citation>
    <scope>NUCLEOTIDE SEQUENCE [LARGE SCALE GENOMIC DNA]</scope>
    <source>
        <strain evidence="2">Wonlab-2016</strain>
    </source>
</reference>
<dbReference type="Proteomes" id="UP001519460">
    <property type="component" value="Unassembled WGS sequence"/>
</dbReference>
<dbReference type="EMBL" id="JACVVK020000132">
    <property type="protein sequence ID" value="KAK7489941.1"/>
    <property type="molecule type" value="Genomic_DNA"/>
</dbReference>
<protein>
    <submittedName>
        <fullName evidence="2">Uncharacterized protein</fullName>
    </submittedName>
</protein>
<keyword evidence="3" id="KW-1185">Reference proteome</keyword>
<evidence type="ECO:0000313" key="2">
    <source>
        <dbReference type="EMBL" id="KAK7489941.1"/>
    </source>
</evidence>
<dbReference type="AlphaFoldDB" id="A0ABD0KRL4"/>
<evidence type="ECO:0000313" key="3">
    <source>
        <dbReference type="Proteomes" id="UP001519460"/>
    </source>
</evidence>